<evidence type="ECO:0000313" key="1">
    <source>
        <dbReference type="EMBL" id="AFM03877.1"/>
    </source>
</evidence>
<gene>
    <name evidence="1" type="ordered locus">Fleli_1451</name>
</gene>
<accession>I4AIU2</accession>
<dbReference type="STRING" id="880071.Fleli_1451"/>
<evidence type="ECO:0000313" key="2">
    <source>
        <dbReference type="Proteomes" id="UP000006054"/>
    </source>
</evidence>
<sequence>MVINWEILNGGTAQITRYYNDKLVCEVTWGAEDKNAIIRYSVGSSFCGQFRFGGRLDVQVGIGEEEVTTTIPSQVIAGSPDPVLFETTPLNFVEYRWNYLEQWSWERIDYAEPNEFLSYARNPQGYKSEVFVGFNDQQVSVDIRGAGCQEFETFGEQTVSVVPPVSLEIISSIDSFAIPCVSPSPITFSIKNLREGLPLTYRWRLPNGNWNSNNSTSKTLIVRPDGVEAGLLEVEVDMVVNGQAVTVRGSQEITVAPYTQTPGIDKSMYFCRHETRSLRALAVGAEYYYWYSDDNIWIDNRVATASNPYYTTTPSVNITANLPEGTTDAKVYMYAVNKCGQQSPVATTQLFVGVPRPFDFTIEPFALDHDGRSQITVCYKSLFNLQVELFEQSADILDPEILEVEWKVFTNDPTDPNQFYLYSGQGERVAQFIAADVSDSPSYIPGTGSSRQIIGVRLRTRCGWSEYITREVVAKTKIGDRFCKAPVGWEFIPFPNPADGDDEIGIYLNDNGETLCMCIAIDSGDLINIDIYDQMGIRVQEISTKDKSATIREDKKVYFKLNNLPTGKYTIVVDSPRGKFSTNMIVK</sequence>
<dbReference type="Proteomes" id="UP000006054">
    <property type="component" value="Chromosome"/>
</dbReference>
<evidence type="ECO:0008006" key="3">
    <source>
        <dbReference type="Google" id="ProtNLM"/>
    </source>
</evidence>
<dbReference type="RefSeq" id="WP_014797334.1">
    <property type="nucleotide sequence ID" value="NC_018018.1"/>
</dbReference>
<protein>
    <recommendedName>
        <fullName evidence="3">Secretion system C-terminal sorting domain-containing protein</fullName>
    </recommendedName>
</protein>
<name>I4AIU2_BERLS</name>
<dbReference type="OrthoDB" id="9788332at2"/>
<organism evidence="1 2">
    <name type="scientific">Bernardetia litoralis (strain ATCC 23117 / DSM 6794 / NBRC 15988 / NCIMB 1366 / Fx l1 / Sio-4)</name>
    <name type="common">Flexibacter litoralis</name>
    <dbReference type="NCBI Taxonomy" id="880071"/>
    <lineage>
        <taxon>Bacteria</taxon>
        <taxon>Pseudomonadati</taxon>
        <taxon>Bacteroidota</taxon>
        <taxon>Cytophagia</taxon>
        <taxon>Cytophagales</taxon>
        <taxon>Bernardetiaceae</taxon>
        <taxon>Bernardetia</taxon>
    </lineage>
</organism>
<dbReference type="AlphaFoldDB" id="I4AIU2"/>
<keyword evidence="2" id="KW-1185">Reference proteome</keyword>
<reference evidence="2" key="1">
    <citation type="submission" date="2012-06" db="EMBL/GenBank/DDBJ databases">
        <title>The complete genome of Flexibacter litoralis DSM 6794.</title>
        <authorList>
            <person name="Lucas S."/>
            <person name="Copeland A."/>
            <person name="Lapidus A."/>
            <person name="Glavina del Rio T."/>
            <person name="Dalin E."/>
            <person name="Tice H."/>
            <person name="Bruce D."/>
            <person name="Goodwin L."/>
            <person name="Pitluck S."/>
            <person name="Peters L."/>
            <person name="Ovchinnikova G."/>
            <person name="Lu M."/>
            <person name="Kyrpides N."/>
            <person name="Mavromatis K."/>
            <person name="Ivanova N."/>
            <person name="Brettin T."/>
            <person name="Detter J.C."/>
            <person name="Han C."/>
            <person name="Larimer F."/>
            <person name="Land M."/>
            <person name="Hauser L."/>
            <person name="Markowitz V."/>
            <person name="Cheng J.-F."/>
            <person name="Hugenholtz P."/>
            <person name="Woyke T."/>
            <person name="Wu D."/>
            <person name="Spring S."/>
            <person name="Lang E."/>
            <person name="Kopitz M."/>
            <person name="Brambilla E."/>
            <person name="Klenk H.-P."/>
            <person name="Eisen J.A."/>
        </authorList>
    </citation>
    <scope>NUCLEOTIDE SEQUENCE [LARGE SCALE GENOMIC DNA]</scope>
    <source>
        <strain evidence="2">ATCC 23117 / DSM 6794 / NBRC 15988 / NCIMB 1366 / Sio-4</strain>
    </source>
</reference>
<dbReference type="HOGENOM" id="CLU_464413_0_0_10"/>
<dbReference type="EMBL" id="CP003345">
    <property type="protein sequence ID" value="AFM03877.1"/>
    <property type="molecule type" value="Genomic_DNA"/>
</dbReference>
<dbReference type="PATRIC" id="fig|880071.3.peg.1426"/>
<dbReference type="KEGG" id="fli:Fleli_1451"/>
<proteinExistence type="predicted"/>